<dbReference type="EMBL" id="GBEZ01016371">
    <property type="protein sequence ID" value="JAC69872.1"/>
    <property type="molecule type" value="Transcribed_RNA"/>
</dbReference>
<reference evidence="2" key="1">
    <citation type="submission" date="2014-05" db="EMBL/GenBank/DDBJ databases">
        <title>The transcriptome of the halophilic microalga Tetraselmis sp. GSL018 isolated from the Great Salt Lake, Utah.</title>
        <authorList>
            <person name="Jinkerson R.E."/>
            <person name="D'Adamo S."/>
            <person name="Posewitz M.C."/>
        </authorList>
    </citation>
    <scope>NUCLEOTIDE SEQUENCE</scope>
    <source>
        <strain evidence="2">GSL018</strain>
    </source>
</reference>
<protein>
    <submittedName>
        <fullName evidence="2">Uncharacterized protein</fullName>
    </submittedName>
</protein>
<feature type="region of interest" description="Disordered" evidence="1">
    <location>
        <begin position="132"/>
        <end position="200"/>
    </location>
</feature>
<feature type="region of interest" description="Disordered" evidence="1">
    <location>
        <begin position="845"/>
        <end position="880"/>
    </location>
</feature>
<feature type="compositionally biased region" description="Basic and acidic residues" evidence="1">
    <location>
        <begin position="494"/>
        <end position="506"/>
    </location>
</feature>
<feature type="region of interest" description="Disordered" evidence="1">
    <location>
        <begin position="319"/>
        <end position="412"/>
    </location>
</feature>
<feature type="region of interest" description="Disordered" evidence="1">
    <location>
        <begin position="448"/>
        <end position="574"/>
    </location>
</feature>
<evidence type="ECO:0000313" key="2">
    <source>
        <dbReference type="EMBL" id="JAC69872.1"/>
    </source>
</evidence>
<accession>A0A061RA88</accession>
<proteinExistence type="predicted"/>
<evidence type="ECO:0000256" key="1">
    <source>
        <dbReference type="SAM" id="MobiDB-lite"/>
    </source>
</evidence>
<feature type="non-terminal residue" evidence="2">
    <location>
        <position position="998"/>
    </location>
</feature>
<dbReference type="AlphaFoldDB" id="A0A061RA88"/>
<feature type="region of interest" description="Disordered" evidence="1">
    <location>
        <begin position="1"/>
        <end position="66"/>
    </location>
</feature>
<feature type="region of interest" description="Disordered" evidence="1">
    <location>
        <begin position="605"/>
        <end position="624"/>
    </location>
</feature>
<feature type="region of interest" description="Disordered" evidence="1">
    <location>
        <begin position="664"/>
        <end position="706"/>
    </location>
</feature>
<feature type="compositionally biased region" description="Basic and acidic residues" evidence="1">
    <location>
        <begin position="21"/>
        <end position="30"/>
    </location>
</feature>
<feature type="compositionally biased region" description="Low complexity" evidence="1">
    <location>
        <begin position="319"/>
        <end position="336"/>
    </location>
</feature>
<feature type="region of interest" description="Disordered" evidence="1">
    <location>
        <begin position="82"/>
        <end position="109"/>
    </location>
</feature>
<feature type="compositionally biased region" description="Low complexity" evidence="1">
    <location>
        <begin position="460"/>
        <end position="479"/>
    </location>
</feature>
<feature type="compositionally biased region" description="Basic residues" evidence="1">
    <location>
        <begin position="858"/>
        <end position="869"/>
    </location>
</feature>
<feature type="compositionally biased region" description="Low complexity" evidence="1">
    <location>
        <begin position="35"/>
        <end position="44"/>
    </location>
</feature>
<sequence>MNESTKNNNNSIIDRARRRIVSLDRSKDDAEAAEPELLLASPPSMRTISPTPPAMARGKGKHGGEDLSSYLRRMERVLEEVEGEVQAQRHGSQGRRGSGVGAAAPHVEPPCLLSKPQQLAEASGHELILGTPPQEVLTPTGAPGAAALRYSAKSPDPASPGAETPKPGSDPSETPEKISKQVHRAMRSAESVGRWRPPGSPREALAVEVAAQARRIASDVSPDKRAVLAAAAGAQRSAAVEDKVHQIQEKLEFISSGAEEGAISQRTADALTATVRSLGRAIEGLQTPHRDGDAVEPALLGAEAAGRLSVQFRASASAIQMAASSGSSSSPVQFASPCESASAVPPQRERPCQQRLPSPPAGHEMGASINLASEGSDGSGVRAAEPADGAVDGASTRPWTWPPDLLQSAEDGEVVFEGSMEDNTAFDVAAGEEQCLCVGVKGATREAVAGAAGDDRAGGPDRAPSAGGASPCGSGAGAPVGDPSPPTRDGATTGHDDGSSEGDETRAAAGCGVGCGEDAAAGQRDRAGGNLGPREAPPSADGASLGTAGAVLTPSPPPPHGERIADASGSAASRTPSSAGICNFECTMDDVSPSAMARVARGPALADPQIGPQGGGGDLEHASGSSCLQQLSCHSQADSDQSPFSAPGHAVVSVVAQESCASGLGGKNAASESLEQPAAKQEHSAGPNPYSWSPAEAIGHSPVHVPGGWRTEQTLNTRLSQGEASQEAITAASAKLSEKNEISQSSNVSAEIIEVEDSAFTPAVSFSHDCIPRTWTDENASQGGELVCQTARGGRERWKLSRSQKALQNLKGRLYASQKSRLSHAAGRGSPAAVSSGRPILGVLSEGADGGGADAQRSRLRRPPSPRKARAAESAPRHHARGAEMLADRLGLAAHPAEVVWACAVLAARLEGLRVRRRLRHRCVQPLRSEISDLEALVAELERGASSARSLLEQRMEREILQQTQAQLRGRRQQLAEVLSGGPLPAAMATTAPTRRAG</sequence>
<feature type="compositionally biased region" description="Polar residues" evidence="1">
    <location>
        <begin position="1"/>
        <end position="12"/>
    </location>
</feature>
<name>A0A061RA88_9CHLO</name>
<organism evidence="2">
    <name type="scientific">Tetraselmis sp. GSL018</name>
    <dbReference type="NCBI Taxonomy" id="582737"/>
    <lineage>
        <taxon>Eukaryota</taxon>
        <taxon>Viridiplantae</taxon>
        <taxon>Chlorophyta</taxon>
        <taxon>core chlorophytes</taxon>
        <taxon>Chlorodendrophyceae</taxon>
        <taxon>Chlorodendrales</taxon>
        <taxon>Chlorodendraceae</taxon>
        <taxon>Tetraselmis</taxon>
    </lineage>
</organism>
<gene>
    <name evidence="2" type="ORF">TSPGSL018_5355</name>
</gene>